<dbReference type="Gene3D" id="4.10.1110.10">
    <property type="entry name" value="AN1-like Zinc finger"/>
    <property type="match status" value="1"/>
</dbReference>
<dbReference type="Pfam" id="PF01428">
    <property type="entry name" value="zf-AN1"/>
    <property type="match status" value="1"/>
</dbReference>
<reference evidence="5 6" key="1">
    <citation type="submission" date="2010-12" db="EMBL/GenBank/DDBJ databases">
        <title>The Genome Sequence of Micromonas pusilla virus SP1.</title>
        <authorList>
            <consortium name="The Broad Institute Genome Sequencing Platform"/>
            <person name="Henn M.R."/>
            <person name="Suttle C."/>
            <person name="Winget D."/>
            <person name="Chan A."/>
            <person name="Levin J."/>
            <person name="Malboeuf C."/>
            <person name="Casali M."/>
            <person name="Russ C."/>
            <person name="Lennon N."/>
            <person name="Chapman S.B."/>
            <person name="Erlich R."/>
            <person name="Young S.K."/>
            <person name="Yandava C."/>
            <person name="Zeng Q."/>
            <person name="Alvarado L."/>
            <person name="Anderson S."/>
            <person name="Berlin A."/>
            <person name="Chen Z."/>
            <person name="Freedman E."/>
            <person name="Gellesch M."/>
            <person name="Goldberg J."/>
            <person name="Green L."/>
            <person name="Griggs A."/>
            <person name="Gujja S."/>
            <person name="Heilman E.R."/>
            <person name="Heiman D."/>
            <person name="Hollinger A."/>
            <person name="Howarth C."/>
            <person name="Larson L."/>
            <person name="Mehta T."/>
            <person name="Pearson M."/>
            <person name="Roberts A."/>
            <person name="Ryan E."/>
            <person name="Saif S."/>
            <person name="Shea T."/>
            <person name="Shenoy N."/>
            <person name="Sisk P."/>
            <person name="Stolte C."/>
            <person name="Sykes S."/>
            <person name="White J."/>
            <person name="Haas B."/>
            <person name="Nusbaum C."/>
            <person name="Birren B."/>
        </authorList>
    </citation>
    <scope>NUCLEOTIDE SEQUENCE [LARGE SCALE GENOMIC DNA]</scope>
    <source>
        <strain evidence="5 6">SP1</strain>
    </source>
</reference>
<evidence type="ECO:0000256" key="1">
    <source>
        <dbReference type="ARBA" id="ARBA00022723"/>
    </source>
</evidence>
<dbReference type="SUPFAM" id="SSF118310">
    <property type="entry name" value="AN1-like Zinc finger"/>
    <property type="match status" value="1"/>
</dbReference>
<organism evidence="5 6">
    <name type="scientific">Micromonas pusilla virus SP1</name>
    <name type="common">MpV-SP1</name>
    <dbReference type="NCBI Taxonomy" id="373996"/>
    <lineage>
        <taxon>Viruses</taxon>
        <taxon>Varidnaviria</taxon>
        <taxon>Bamfordvirae</taxon>
        <taxon>Nucleocytoviricota</taxon>
        <taxon>Megaviricetes</taxon>
        <taxon>Algavirales</taxon>
        <taxon>Phycodnaviridae</taxon>
        <taxon>Prasinovirus</taxon>
        <taxon>Prasinovirus micromonas</taxon>
    </lineage>
</organism>
<feature type="domain" description="AN1-type" evidence="4">
    <location>
        <begin position="3"/>
        <end position="40"/>
    </location>
</feature>
<dbReference type="InterPro" id="IPR000058">
    <property type="entry name" value="Znf_AN1"/>
</dbReference>
<organismHost>
    <name type="scientific">Micromonas pusilla</name>
    <name type="common">Picoplanktonic green alga</name>
    <name type="synonym">Chromulina pusilla</name>
    <dbReference type="NCBI Taxonomy" id="38833"/>
</organismHost>
<proteinExistence type="predicted"/>
<keyword evidence="6" id="KW-1185">Reference proteome</keyword>
<evidence type="ECO:0000256" key="2">
    <source>
        <dbReference type="ARBA" id="ARBA00022771"/>
    </source>
</evidence>
<dbReference type="Proteomes" id="UP000232710">
    <property type="component" value="Segment"/>
</dbReference>
<evidence type="ECO:0000256" key="3">
    <source>
        <dbReference type="ARBA" id="ARBA00022833"/>
    </source>
</evidence>
<dbReference type="GO" id="GO:0008270">
    <property type="term" value="F:zinc ion binding"/>
    <property type="evidence" value="ECO:0007669"/>
    <property type="project" value="UniProtKB-KW"/>
</dbReference>
<dbReference type="SMART" id="SM00154">
    <property type="entry name" value="ZnF_AN1"/>
    <property type="match status" value="1"/>
</dbReference>
<dbReference type="InterPro" id="IPR035896">
    <property type="entry name" value="AN1-like_Znf"/>
</dbReference>
<dbReference type="EMBL" id="JF974320">
    <property type="protein sequence ID" value="AET84918.1"/>
    <property type="molecule type" value="Genomic_DNA"/>
</dbReference>
<keyword evidence="3" id="KW-0862">Zinc</keyword>
<evidence type="ECO:0000313" key="5">
    <source>
        <dbReference type="EMBL" id="AET84918.1"/>
    </source>
</evidence>
<gene>
    <name evidence="5" type="ORF">MPXG_00120</name>
</gene>
<evidence type="ECO:0000259" key="4">
    <source>
        <dbReference type="SMART" id="SM00154"/>
    </source>
</evidence>
<keyword evidence="2" id="KW-0863">Zinc-finger</keyword>
<sequence length="64" mass="7233">MPCQLCKKKCGVPIECKHCSGSFCPRCLHLEKHGCSGLEKKVEKDLATLEKRTSYEHTPKCLKI</sequence>
<accession>G9E691</accession>
<name>G9E691_MPSP1</name>
<keyword evidence="1" id="KW-0479">Metal-binding</keyword>
<evidence type="ECO:0000313" key="6">
    <source>
        <dbReference type="Proteomes" id="UP000232710"/>
    </source>
</evidence>
<protein>
    <recommendedName>
        <fullName evidence="4">AN1-type domain-containing protein</fullName>
    </recommendedName>
</protein>